<accession>A0A1H8IXE6</accession>
<gene>
    <name evidence="3" type="ORF">SAMN04488003_12926</name>
</gene>
<feature type="domain" description="DNA primase/polymerase bifunctional N-terminal" evidence="2">
    <location>
        <begin position="18"/>
        <end position="167"/>
    </location>
</feature>
<keyword evidence="4" id="KW-1185">Reference proteome</keyword>
<evidence type="ECO:0000259" key="2">
    <source>
        <dbReference type="SMART" id="SM00943"/>
    </source>
</evidence>
<dbReference type="Proteomes" id="UP000199585">
    <property type="component" value="Unassembled WGS sequence"/>
</dbReference>
<dbReference type="SMART" id="SM00943">
    <property type="entry name" value="Prim-Pol"/>
    <property type="match status" value="1"/>
</dbReference>
<organism evidence="3 4">
    <name type="scientific">Loktanella fryxellensis</name>
    <dbReference type="NCBI Taxonomy" id="245187"/>
    <lineage>
        <taxon>Bacteria</taxon>
        <taxon>Pseudomonadati</taxon>
        <taxon>Pseudomonadota</taxon>
        <taxon>Alphaproteobacteria</taxon>
        <taxon>Rhodobacterales</taxon>
        <taxon>Roseobacteraceae</taxon>
        <taxon>Loktanella</taxon>
    </lineage>
</organism>
<dbReference type="SUPFAM" id="SSF52540">
    <property type="entry name" value="P-loop containing nucleoside triphosphate hydrolases"/>
    <property type="match status" value="1"/>
</dbReference>
<dbReference type="STRING" id="245187.SAMN04488003_12926"/>
<name>A0A1H8IXE6_9RHOB</name>
<dbReference type="SUPFAM" id="SSF56747">
    <property type="entry name" value="Prim-pol domain"/>
    <property type="match status" value="1"/>
</dbReference>
<sequence>MAIGRPEGAGQVTFANAAEQLLDNGYEPIPIKPGQKAPALSRWTSVQVDEAAIATWRMAHGSCGVGLRTGRLVGVDIDILDPDRAHAAQALATLRFGETLMRVGCWPKRLLLYRTQSPFAKMKSGQIEILGLGQQFVAFGLHPGTGRPYSWPLGETPLEVPLSDLPVIDLTAAAAFLAEIGPTGQRSERGSRSGRQTPAGTGDPVRDAQGLVIDGRDGWLSSCAYHAVWDAIDAGGAPDADLIALQTWMRFEATSDLLRPKQDGAACYDIDDALWKVRDKLRLHANDALPSRDRPEIAPDYAVPTLTVLEARSQLDAEIAGFAEATYAWHVAGGQDEPPKLALRATVGLGKSAISRQHLSALQTRLRDAGLPHRIVVFVASHALAEEAAAAWEETGVSVAVLRGYERKEPGTGRPMCKNLKSVKAAIANRRDIQRSACQKNLSIRCPYFAGCPKQENRRQVSLADVVVAPYDAMFHKLAGTKNGIALVIVDEACWQRAPKVLPGLSLGSLAAEFLSSGRTFGSPIGRAARAADLAALRQHLHAALARSGPGPLKRAACQDEGLDAQACRAAVELEEQRLRSSSPTAGQAEERVKEIIEASLWNERVYTMIDLWTALETFLEGETTHCPTIRVGDVNPNTGDSAIVCSQLRTMDNGFARLPGLHLDATFRSALATPVLGPMREITIDAAAPHMAVTLIPGAFGKGRLVEGLEFSPGHQATARSGSLLARCIDYVRLVALACGKEEEILVVTNKDIEPVFWGLPKVSTAHFNAVAGIDAWKDVRTLIVIGRPLPRDSDVATLAGVHLGADAAGEYHATAAGLWMRDSTPRTVRVLRHEDPMAEVIRAAICDDELIQVIGRGRGVNRTAQNPLDVHILADVALPLVHDRIVPWDSIQPGIFERMLLEGAAVDSPSDAFALHPQMFSSLEQAKSVFRRALFKGQTPYIYIRGLTLKSAQYRRRGRGRSWQMTWWIDGDAATVQRQLGSVLGDLAEWRPE</sequence>
<dbReference type="InterPro" id="IPR015330">
    <property type="entry name" value="DNA_primase/pol_bifunc_N"/>
</dbReference>
<dbReference type="AlphaFoldDB" id="A0A1H8IXE6"/>
<reference evidence="3 4" key="1">
    <citation type="submission" date="2016-10" db="EMBL/GenBank/DDBJ databases">
        <authorList>
            <person name="de Groot N.N."/>
        </authorList>
    </citation>
    <scope>NUCLEOTIDE SEQUENCE [LARGE SCALE GENOMIC DNA]</scope>
    <source>
        <strain evidence="3 4">DSM 16213</strain>
    </source>
</reference>
<evidence type="ECO:0000313" key="4">
    <source>
        <dbReference type="Proteomes" id="UP000199585"/>
    </source>
</evidence>
<protein>
    <submittedName>
        <fullName evidence="3">Bifunctional DNA primase/polymerase, N-terminal</fullName>
    </submittedName>
</protein>
<dbReference type="CDD" id="cd04859">
    <property type="entry name" value="Prim_Pol"/>
    <property type="match status" value="1"/>
</dbReference>
<evidence type="ECO:0000313" key="3">
    <source>
        <dbReference type="EMBL" id="SEN72696.1"/>
    </source>
</evidence>
<evidence type="ECO:0000256" key="1">
    <source>
        <dbReference type="SAM" id="MobiDB-lite"/>
    </source>
</evidence>
<dbReference type="InterPro" id="IPR027417">
    <property type="entry name" value="P-loop_NTPase"/>
</dbReference>
<dbReference type="EMBL" id="FOCI01000029">
    <property type="protein sequence ID" value="SEN72696.1"/>
    <property type="molecule type" value="Genomic_DNA"/>
</dbReference>
<dbReference type="Gene3D" id="3.40.50.300">
    <property type="entry name" value="P-loop containing nucleotide triphosphate hydrolases"/>
    <property type="match status" value="1"/>
</dbReference>
<dbReference type="Pfam" id="PF09250">
    <property type="entry name" value="Prim-Pol"/>
    <property type="match status" value="1"/>
</dbReference>
<proteinExistence type="predicted"/>
<feature type="region of interest" description="Disordered" evidence="1">
    <location>
        <begin position="183"/>
        <end position="208"/>
    </location>
</feature>